<gene>
    <name evidence="4" type="ORF">BIT28_27195</name>
</gene>
<dbReference type="Pfam" id="PF00496">
    <property type="entry name" value="SBP_bac_5"/>
    <property type="match status" value="1"/>
</dbReference>
<name>A0A1Q9G849_9GAMM</name>
<dbReference type="Gene3D" id="3.40.190.10">
    <property type="entry name" value="Periplasmic binding protein-like II"/>
    <property type="match status" value="1"/>
</dbReference>
<dbReference type="GO" id="GO:0015833">
    <property type="term" value="P:peptide transport"/>
    <property type="evidence" value="ECO:0007669"/>
    <property type="project" value="TreeGrafter"/>
</dbReference>
<keyword evidence="1" id="KW-0238">DNA-binding</keyword>
<dbReference type="InterPro" id="IPR000914">
    <property type="entry name" value="SBP_5_dom"/>
</dbReference>
<sequence>MLKDKLLLYYTRTAKLGVRKEILITLHDVAEAMFTSPRHSRTLLKEMHTVGWLEWVPKVGRNQRSLLHLKYSPDELRADLAKQHISTGKYEKALALIDNDQVLFGQLLQTTSGASRREGLLHIQLTYRRPFSPILPHVAQRNSERFFLRQVYSCLTSCDENGTLTPQLAHHWTYHEEACRWRFYLRPQLSFHDGKEINAEKVAELFRDLKALPEYQKELAHMDSVSVINPHCVEFTLSQPDPGLAGLVSDVRYSIQPAKQLEQAAMIVGSGAFQVQEHSGKRLHLQAFDNYYGCRALTDSVTVWQVSAQASSAFGKTVLQADIAQESQSSCSHYVSISGEGEGSEESQQTRIENGCLLMLFNHQSGLQLLQRKYLAQLLSTDDLMAKLRQLNTHIEAVPARNLLPSWTRIYRPKAAQQQLPKRLTIAVFDHKALVDCSKAISDILRQAGIECQVTVYAFDDFHDKARREALGEDLVLTSLNLDDNRPTSAFRWMLSNSVLHQCMSPDDSQWLDSVLMNIRQHSPLDEYLSELDAIATVMLNEHWLMPLFHHRQTLRFEGILKGVSMTAWGWPAIKDVWSED</sequence>
<comment type="caution">
    <text evidence="4">The sequence shown here is derived from an EMBL/GenBank/DDBJ whole genome shotgun (WGS) entry which is preliminary data.</text>
</comment>
<evidence type="ECO:0000313" key="4">
    <source>
        <dbReference type="EMBL" id="OLQ70507.1"/>
    </source>
</evidence>
<feature type="domain" description="Transcriptional regulator SgrR N-terminal HTH" evidence="3">
    <location>
        <begin position="5"/>
        <end position="119"/>
    </location>
</feature>
<dbReference type="PANTHER" id="PTHR30290:SF72">
    <property type="entry name" value="HTH-TYPE TRANSCRIPTIONAL REGULATOR SGRR"/>
    <property type="match status" value="1"/>
</dbReference>
<dbReference type="InterPro" id="IPR025370">
    <property type="entry name" value="SgrR_HTH_N"/>
</dbReference>
<evidence type="ECO:0000256" key="1">
    <source>
        <dbReference type="ARBA" id="ARBA00023125"/>
    </source>
</evidence>
<dbReference type="EMBL" id="MJIL01000097">
    <property type="protein sequence ID" value="OLQ70507.1"/>
    <property type="molecule type" value="Genomic_DNA"/>
</dbReference>
<protein>
    <submittedName>
        <fullName evidence="4">Peptide-binding protein</fullName>
    </submittedName>
</protein>
<keyword evidence="5" id="KW-1185">Reference proteome</keyword>
<dbReference type="STRING" id="1903952.BIT28_27195"/>
<dbReference type="InterPro" id="IPR039424">
    <property type="entry name" value="SBP_5"/>
</dbReference>
<reference evidence="4 5" key="1">
    <citation type="submission" date="2016-09" db="EMBL/GenBank/DDBJ databases">
        <title>Photobacterium proteolyticum sp. nov. a protease producing bacterium isolated from ocean sediments of Laizhou Bay.</title>
        <authorList>
            <person name="Li Y."/>
        </authorList>
    </citation>
    <scope>NUCLEOTIDE SEQUENCE [LARGE SCALE GENOMIC DNA]</scope>
    <source>
        <strain evidence="4 5">13-12</strain>
    </source>
</reference>
<dbReference type="AlphaFoldDB" id="A0A1Q9G849"/>
<dbReference type="OrthoDB" id="5894719at2"/>
<dbReference type="GO" id="GO:1904680">
    <property type="term" value="F:peptide transmembrane transporter activity"/>
    <property type="evidence" value="ECO:0007669"/>
    <property type="project" value="TreeGrafter"/>
</dbReference>
<evidence type="ECO:0000259" key="3">
    <source>
        <dbReference type="Pfam" id="PF12793"/>
    </source>
</evidence>
<dbReference type="Pfam" id="PF12793">
    <property type="entry name" value="SgrR_N"/>
    <property type="match status" value="1"/>
</dbReference>
<dbReference type="RefSeq" id="WP_075767799.1">
    <property type="nucleotide sequence ID" value="NZ_MJIL01000097.1"/>
</dbReference>
<evidence type="ECO:0000259" key="2">
    <source>
        <dbReference type="Pfam" id="PF00496"/>
    </source>
</evidence>
<dbReference type="SUPFAM" id="SSF53850">
    <property type="entry name" value="Periplasmic binding protein-like II"/>
    <property type="match status" value="1"/>
</dbReference>
<proteinExistence type="predicted"/>
<feature type="domain" description="Solute-binding protein family 5" evidence="2">
    <location>
        <begin position="164"/>
        <end position="311"/>
    </location>
</feature>
<evidence type="ECO:0000313" key="5">
    <source>
        <dbReference type="Proteomes" id="UP000186905"/>
    </source>
</evidence>
<accession>A0A1Q9G849</accession>
<dbReference type="GO" id="GO:0003677">
    <property type="term" value="F:DNA binding"/>
    <property type="evidence" value="ECO:0007669"/>
    <property type="project" value="UniProtKB-KW"/>
</dbReference>
<dbReference type="PANTHER" id="PTHR30290">
    <property type="entry name" value="PERIPLASMIC BINDING COMPONENT OF ABC TRANSPORTER"/>
    <property type="match status" value="1"/>
</dbReference>
<dbReference type="Proteomes" id="UP000186905">
    <property type="component" value="Unassembled WGS sequence"/>
</dbReference>
<organism evidence="4 5">
    <name type="scientific">Photobacterium proteolyticum</name>
    <dbReference type="NCBI Taxonomy" id="1903952"/>
    <lineage>
        <taxon>Bacteria</taxon>
        <taxon>Pseudomonadati</taxon>
        <taxon>Pseudomonadota</taxon>
        <taxon>Gammaproteobacteria</taxon>
        <taxon>Vibrionales</taxon>
        <taxon>Vibrionaceae</taxon>
        <taxon>Photobacterium</taxon>
    </lineage>
</organism>